<dbReference type="Proteomes" id="UP001058974">
    <property type="component" value="Chromosome 5"/>
</dbReference>
<gene>
    <name evidence="1" type="ORF">KIW84_054569</name>
</gene>
<comment type="caution">
    <text evidence="1">The sequence shown here is derived from an EMBL/GenBank/DDBJ whole genome shotgun (WGS) entry which is preliminary data.</text>
</comment>
<protein>
    <submittedName>
        <fullName evidence="1">Uncharacterized protein</fullName>
    </submittedName>
</protein>
<keyword evidence="2" id="KW-1185">Reference proteome</keyword>
<evidence type="ECO:0000313" key="2">
    <source>
        <dbReference type="Proteomes" id="UP001058974"/>
    </source>
</evidence>
<organism evidence="1 2">
    <name type="scientific">Pisum sativum</name>
    <name type="common">Garden pea</name>
    <name type="synonym">Lathyrus oleraceus</name>
    <dbReference type="NCBI Taxonomy" id="3888"/>
    <lineage>
        <taxon>Eukaryota</taxon>
        <taxon>Viridiplantae</taxon>
        <taxon>Streptophyta</taxon>
        <taxon>Embryophyta</taxon>
        <taxon>Tracheophyta</taxon>
        <taxon>Spermatophyta</taxon>
        <taxon>Magnoliopsida</taxon>
        <taxon>eudicotyledons</taxon>
        <taxon>Gunneridae</taxon>
        <taxon>Pentapetalae</taxon>
        <taxon>rosids</taxon>
        <taxon>fabids</taxon>
        <taxon>Fabales</taxon>
        <taxon>Fabaceae</taxon>
        <taxon>Papilionoideae</taxon>
        <taxon>50 kb inversion clade</taxon>
        <taxon>NPAAA clade</taxon>
        <taxon>Hologalegina</taxon>
        <taxon>IRL clade</taxon>
        <taxon>Fabeae</taxon>
        <taxon>Lathyrus</taxon>
    </lineage>
</organism>
<dbReference type="Gramene" id="Psat05G0456900-T1">
    <property type="protein sequence ID" value="KAI5408780.1"/>
    <property type="gene ID" value="KIW84_054569"/>
</dbReference>
<proteinExistence type="predicted"/>
<evidence type="ECO:0000313" key="1">
    <source>
        <dbReference type="EMBL" id="KAI5408780.1"/>
    </source>
</evidence>
<reference evidence="1 2" key="1">
    <citation type="journal article" date="2022" name="Nat. Genet.">
        <title>Improved pea reference genome and pan-genome highlight genomic features and evolutionary characteristics.</title>
        <authorList>
            <person name="Yang T."/>
            <person name="Liu R."/>
            <person name="Luo Y."/>
            <person name="Hu S."/>
            <person name="Wang D."/>
            <person name="Wang C."/>
            <person name="Pandey M.K."/>
            <person name="Ge S."/>
            <person name="Xu Q."/>
            <person name="Li N."/>
            <person name="Li G."/>
            <person name="Huang Y."/>
            <person name="Saxena R.K."/>
            <person name="Ji Y."/>
            <person name="Li M."/>
            <person name="Yan X."/>
            <person name="He Y."/>
            <person name="Liu Y."/>
            <person name="Wang X."/>
            <person name="Xiang C."/>
            <person name="Varshney R.K."/>
            <person name="Ding H."/>
            <person name="Gao S."/>
            <person name="Zong X."/>
        </authorList>
    </citation>
    <scope>NUCLEOTIDE SEQUENCE [LARGE SCALE GENOMIC DNA]</scope>
    <source>
        <strain evidence="1 2">cv. Zhongwan 6</strain>
    </source>
</reference>
<dbReference type="AlphaFoldDB" id="A0A9D4WW59"/>
<name>A0A9D4WW59_PEA</name>
<dbReference type="EMBL" id="JAMSHJ010000005">
    <property type="protein sequence ID" value="KAI5408780.1"/>
    <property type="molecule type" value="Genomic_DNA"/>
</dbReference>
<accession>A0A9D4WW59</accession>
<sequence>MLMILEAMQMQCYDAMRDLRDKIGVLQTPYELWKNLKPNISYFHLFGCSGFMLNTKENLRKFDSKAPKFHDKLDSEKSKLVEKLTDMEIAYSGSEGKTSEAKETKAKDYEAPQLEVIEAQTPMRRHKQISSSSEELILGDKSELVRHKSSFKPSKETLMSLVSLIVPTSIDESLMDT</sequence>